<accession>Z9JMQ8</accession>
<protein>
    <submittedName>
        <fullName evidence="2">Uncharacterized protein</fullName>
    </submittedName>
</protein>
<feature type="compositionally biased region" description="Polar residues" evidence="1">
    <location>
        <begin position="33"/>
        <end position="44"/>
    </location>
</feature>
<keyword evidence="5" id="KW-1185">Reference proteome</keyword>
<dbReference type="AlphaFoldDB" id="Z9JMQ8"/>
<sequence length="53" mass="5979">MHDLPATILTHLEQEATALYKLTERLMTACEVTSTPQDETQPYSSIEPCEANR</sequence>
<reference evidence="3" key="2">
    <citation type="submission" date="2021-11" db="EMBL/GenBank/DDBJ databases">
        <title>Genome sequence of Xylella taiwanensis PLS432.</title>
        <authorList>
            <person name="Weng L.-W."/>
            <person name="Su C.-C."/>
            <person name="Tsai C.-W."/>
            <person name="Kuo C.-H."/>
        </authorList>
    </citation>
    <scope>NUCLEOTIDE SEQUENCE</scope>
    <source>
        <strain evidence="3">PLS432</strain>
    </source>
</reference>
<comment type="caution">
    <text evidence="2">The sequence shown here is derived from an EMBL/GenBank/DDBJ whole genome shotgun (WGS) entry which is preliminary data.</text>
</comment>
<evidence type="ECO:0000313" key="4">
    <source>
        <dbReference type="Proteomes" id="UP000020406"/>
    </source>
</evidence>
<dbReference type="PATRIC" id="fig|1444770.3.peg.237"/>
<dbReference type="EMBL" id="JDSQ01000001">
    <property type="protein sequence ID" value="EWS79469.1"/>
    <property type="molecule type" value="Genomic_DNA"/>
</dbReference>
<organism evidence="2 4">
    <name type="scientific">Xylella taiwanensis</name>
    <dbReference type="NCBI Taxonomy" id="1444770"/>
    <lineage>
        <taxon>Bacteria</taxon>
        <taxon>Pseudomonadati</taxon>
        <taxon>Pseudomonadota</taxon>
        <taxon>Gammaproteobacteria</taxon>
        <taxon>Lysobacterales</taxon>
        <taxon>Lysobacteraceae</taxon>
        <taxon>Xylella</taxon>
    </lineage>
</organism>
<dbReference type="RefSeq" id="WP_171898068.1">
    <property type="nucleotide sequence ID" value="NZ_CP053627.1"/>
</dbReference>
<dbReference type="Proteomes" id="UP001430701">
    <property type="component" value="Unassembled WGS sequence"/>
</dbReference>
<evidence type="ECO:0000313" key="2">
    <source>
        <dbReference type="EMBL" id="EWS79469.1"/>
    </source>
</evidence>
<feature type="region of interest" description="Disordered" evidence="1">
    <location>
        <begin position="33"/>
        <end position="53"/>
    </location>
</feature>
<dbReference type="Proteomes" id="UP000020406">
    <property type="component" value="Unassembled WGS sequence"/>
</dbReference>
<evidence type="ECO:0000313" key="5">
    <source>
        <dbReference type="Proteomes" id="UP001430701"/>
    </source>
</evidence>
<dbReference type="EMBL" id="JAJPPU010000002">
    <property type="protein sequence ID" value="MCD8472660.1"/>
    <property type="molecule type" value="Genomic_DNA"/>
</dbReference>
<dbReference type="GeneID" id="68901851"/>
<gene>
    <name evidence="2" type="ORF">AF72_00980</name>
    <name evidence="3" type="ORF">LPH55_04045</name>
</gene>
<name>Z9JMQ8_9GAMM</name>
<evidence type="ECO:0000256" key="1">
    <source>
        <dbReference type="SAM" id="MobiDB-lite"/>
    </source>
</evidence>
<reference evidence="2 4" key="1">
    <citation type="journal article" date="2014" name="Genome Announc.">
        <title>Draft Genome Sequence of Xylella fastidiosa Pear Leaf Scorch Strain in Taiwan.</title>
        <authorList>
            <person name="Su C.C."/>
            <person name="Deng W.L."/>
            <person name="Jan F.J."/>
            <person name="Chang C.J."/>
            <person name="Huang H."/>
            <person name="Chen J."/>
        </authorList>
    </citation>
    <scope>NUCLEOTIDE SEQUENCE [LARGE SCALE GENOMIC DNA]</scope>
    <source>
        <strain evidence="2 4">PLS229</strain>
    </source>
</reference>
<evidence type="ECO:0000313" key="3">
    <source>
        <dbReference type="EMBL" id="MCD8472660.1"/>
    </source>
</evidence>
<proteinExistence type="predicted"/>